<name>A0A8T5V7A9_9BRAD</name>
<comment type="similarity">
    <text evidence="2">Belongs to the bacterial solute-binding protein 1 family.</text>
</comment>
<dbReference type="Gene3D" id="3.40.190.10">
    <property type="entry name" value="Periplasmic binding protein-like II"/>
    <property type="match status" value="2"/>
</dbReference>
<dbReference type="PANTHER" id="PTHR43649">
    <property type="entry name" value="ARABINOSE-BINDING PROTEIN-RELATED"/>
    <property type="match status" value="1"/>
</dbReference>
<sequence>MLRRTFLMLTTSLAMACTASQANAACSPDYSGVTLTVASQTGPYIASALKLGADEWTKKTCGKVNVVEFPWSELYPKIVTSLTGSDATFDLVSFAPAWLPDFVTYLSEMPKEMQSGKDWDDVEPAYRERLMVWEGKIYSQSMDGDVHTYTYRTDLFSDPKEKDAFKAKYGYDLAPPKTWKQYLDIAEFFQRPDKGLWGTAEAFCRGGQQFWFFFSHAAAYTNNPNYPGAMFFDPETMDAQINNPGWVKGLEEYIRASKLGPPNALNFSFGEVNAAVAGGQVAESIGWGDTGVIAADPKQSKISGKVGSAVLPGSDEIWNAKTKKWDKFPAVLPAPFMAFGGWQIAVPKVGKNQQAAWDFVKTLTSPEVSGKAAITGGTGVNPYRKSHTTNLELWSKIFSPTEAKEYLGAQADSINGKNVALDMRLPGYFSYTEVVEIELGKALAGQTTPQAAQAALDAVAKEWNRLTDEFGRAKQLAAYRAAMGLSPKN</sequence>
<evidence type="ECO:0000256" key="2">
    <source>
        <dbReference type="ARBA" id="ARBA00008520"/>
    </source>
</evidence>
<evidence type="ECO:0000256" key="5">
    <source>
        <dbReference type="ARBA" id="ARBA00022764"/>
    </source>
</evidence>
<protein>
    <submittedName>
        <fullName evidence="6">Extracellular solute-binding protein</fullName>
    </submittedName>
</protein>
<dbReference type="Pfam" id="PF01547">
    <property type="entry name" value="SBP_bac_1"/>
    <property type="match status" value="1"/>
</dbReference>
<proteinExistence type="inferred from homology"/>
<dbReference type="InterPro" id="IPR050490">
    <property type="entry name" value="Bact_solute-bd_prot1"/>
</dbReference>
<organism evidence="6 7">
    <name type="scientific">Bradyrhizobium barranii subsp. apii</name>
    <dbReference type="NCBI Taxonomy" id="2819348"/>
    <lineage>
        <taxon>Bacteria</taxon>
        <taxon>Pseudomonadati</taxon>
        <taxon>Pseudomonadota</taxon>
        <taxon>Alphaproteobacteria</taxon>
        <taxon>Hyphomicrobiales</taxon>
        <taxon>Nitrobacteraceae</taxon>
        <taxon>Bradyrhizobium</taxon>
        <taxon>Bradyrhizobium barranii</taxon>
    </lineage>
</organism>
<dbReference type="EMBL" id="CP096255">
    <property type="protein sequence ID" value="UPT85109.1"/>
    <property type="molecule type" value="Genomic_DNA"/>
</dbReference>
<dbReference type="Proteomes" id="UP000551709">
    <property type="component" value="Chromosome"/>
</dbReference>
<evidence type="ECO:0000256" key="1">
    <source>
        <dbReference type="ARBA" id="ARBA00004418"/>
    </source>
</evidence>
<dbReference type="GO" id="GO:0042597">
    <property type="term" value="C:periplasmic space"/>
    <property type="evidence" value="ECO:0007669"/>
    <property type="project" value="UniProtKB-SubCell"/>
</dbReference>
<evidence type="ECO:0000256" key="3">
    <source>
        <dbReference type="ARBA" id="ARBA00022448"/>
    </source>
</evidence>
<accession>A0A8T5V7A9</accession>
<dbReference type="InterPro" id="IPR006059">
    <property type="entry name" value="SBP"/>
</dbReference>
<reference evidence="6" key="1">
    <citation type="journal article" date="2017" name="Syst. Appl. Microbiol.">
        <title>Soybeans inoculated with root zone soils of Canadian native legumes harbour diverse and novel Bradyrhizobium spp. that possess agricultural potential.</title>
        <authorList>
            <person name="Bromfield E.S.P."/>
            <person name="Cloutier S."/>
            <person name="Tambong J.T."/>
            <person name="Tran Thi T.V."/>
        </authorList>
    </citation>
    <scope>NUCLEOTIDE SEQUENCE</scope>
    <source>
        <strain evidence="6">1S5</strain>
    </source>
</reference>
<dbReference type="SUPFAM" id="SSF53850">
    <property type="entry name" value="Periplasmic binding protein-like II"/>
    <property type="match status" value="1"/>
</dbReference>
<keyword evidence="5" id="KW-0574">Periplasm</keyword>
<dbReference type="AlphaFoldDB" id="A0A8T5V7A9"/>
<evidence type="ECO:0000256" key="4">
    <source>
        <dbReference type="ARBA" id="ARBA00022729"/>
    </source>
</evidence>
<gene>
    <name evidence="6" type="ORF">HAP41_0000032965</name>
</gene>
<evidence type="ECO:0000313" key="7">
    <source>
        <dbReference type="Proteomes" id="UP000551709"/>
    </source>
</evidence>
<reference evidence="6" key="2">
    <citation type="submission" date="2022-04" db="EMBL/GenBank/DDBJ databases">
        <authorList>
            <person name="Bromfield E.S.P."/>
            <person name="Cloutier S."/>
        </authorList>
    </citation>
    <scope>NUCLEOTIDE SEQUENCE</scope>
    <source>
        <strain evidence="6">1S5</strain>
    </source>
</reference>
<keyword evidence="3" id="KW-0813">Transport</keyword>
<dbReference type="PANTHER" id="PTHR43649:SF34">
    <property type="entry name" value="ABC TRANSPORTER PERIPLASMIC-BINDING PROTEIN YCJN-RELATED"/>
    <property type="match status" value="1"/>
</dbReference>
<evidence type="ECO:0000313" key="6">
    <source>
        <dbReference type="EMBL" id="UPT85109.1"/>
    </source>
</evidence>
<dbReference type="PROSITE" id="PS51257">
    <property type="entry name" value="PROKAR_LIPOPROTEIN"/>
    <property type="match status" value="1"/>
</dbReference>
<keyword evidence="4" id="KW-0732">Signal</keyword>
<comment type="subcellular location">
    <subcellularLocation>
        <location evidence="1">Periplasm</location>
    </subcellularLocation>
</comment>